<dbReference type="RefSeq" id="WP_207275407.1">
    <property type="nucleotide sequence ID" value="NZ_JAFMPK010000042.1"/>
</dbReference>
<keyword evidence="3" id="KW-1185">Reference proteome</keyword>
<feature type="domain" description="4Fe-4S Wbl-type" evidence="1">
    <location>
        <begin position="1"/>
        <end position="36"/>
    </location>
</feature>
<dbReference type="Proteomes" id="UP000664617">
    <property type="component" value="Unassembled WGS sequence"/>
</dbReference>
<sequence length="63" mass="6461">MARVCAGCPVRLACAVDARGESGGFWAGRERGSLEALDLLDELAATDTDADAPRLDVSGLVAV</sequence>
<proteinExistence type="predicted"/>
<gene>
    <name evidence="2" type="ORF">J0911_10445</name>
</gene>
<reference evidence="3" key="2">
    <citation type="submission" date="2023-07" db="EMBL/GenBank/DDBJ databases">
        <title>Myceligenerans salitolerans sp. nov., a halotolerant actinomycete isolated from a salt lake in Xinjiang, China.</title>
        <authorList>
            <person name="Guan T."/>
        </authorList>
    </citation>
    <scope>NUCLEOTIDE SEQUENCE [LARGE SCALE GENOMIC DNA]</scope>
    <source>
        <strain evidence="3">XHU 5031</strain>
    </source>
</reference>
<organism evidence="2 3">
    <name type="scientific">Myceligenerans salitolerans</name>
    <dbReference type="NCBI Taxonomy" id="1230528"/>
    <lineage>
        <taxon>Bacteria</taxon>
        <taxon>Bacillati</taxon>
        <taxon>Actinomycetota</taxon>
        <taxon>Actinomycetes</taxon>
        <taxon>Micrococcales</taxon>
        <taxon>Promicromonosporaceae</taxon>
        <taxon>Myceligenerans</taxon>
    </lineage>
</organism>
<name>A0ABS3IAI1_9MICO</name>
<comment type="caution">
    <text evidence="2">The sequence shown here is derived from an EMBL/GenBank/DDBJ whole genome shotgun (WGS) entry which is preliminary data.</text>
</comment>
<dbReference type="InterPro" id="IPR034768">
    <property type="entry name" value="4FE4S_WBL"/>
</dbReference>
<dbReference type="EMBL" id="JAFMPK010000042">
    <property type="protein sequence ID" value="MBO0609448.1"/>
    <property type="molecule type" value="Genomic_DNA"/>
</dbReference>
<reference evidence="2 3" key="1">
    <citation type="submission" date="2021-03" db="EMBL/GenBank/DDBJ databases">
        <authorList>
            <person name="Xin L."/>
        </authorList>
    </citation>
    <scope>NUCLEOTIDE SEQUENCE [LARGE SCALE GENOMIC DNA]</scope>
    <source>
        <strain evidence="2 3">XHU 5031</strain>
    </source>
</reference>
<evidence type="ECO:0000313" key="3">
    <source>
        <dbReference type="Proteomes" id="UP000664617"/>
    </source>
</evidence>
<accession>A0ABS3IAI1</accession>
<evidence type="ECO:0000259" key="1">
    <source>
        <dbReference type="PROSITE" id="PS51674"/>
    </source>
</evidence>
<evidence type="ECO:0000313" key="2">
    <source>
        <dbReference type="EMBL" id="MBO0609448.1"/>
    </source>
</evidence>
<dbReference type="PROSITE" id="PS51674">
    <property type="entry name" value="4FE4S_WBL"/>
    <property type="match status" value="1"/>
</dbReference>
<protein>
    <recommendedName>
        <fullName evidence="1">4Fe-4S Wbl-type domain-containing protein</fullName>
    </recommendedName>
</protein>